<feature type="domain" description="DUF7282" evidence="2">
    <location>
        <begin position="42"/>
        <end position="164"/>
    </location>
</feature>
<feature type="compositionally biased region" description="Acidic residues" evidence="1">
    <location>
        <begin position="363"/>
        <end position="531"/>
    </location>
</feature>
<sequence length="531" mass="54784">MDSAIKKPLAVLMTAILLVSAVGMVGIVGAQTQTDAGNGPTATVSFADQQTDGTTVTVESVNVSEGGFVAIHDDSLLDGAVLESVIGVSEYLEPGLHENVTVTLYDVPGATFDRTALSEDETLIAMPHLDTNGNETYDFVATNGTDDGAYVANGSAVVDAANVTLPEPTTGESFTVSNLTAPDVVERNETVDVAATITNPNDVAETQEVTFRFDGEVLVREDVTLEAGESTEFNTTVDTTGLETGTAFHGVYTREDGAAARLLVVETIQSFGVSNLTAPANATVDEPVSVTATVTNPNAFAIEQPVEYRFDGALVDARNVDLDGGESTTVEFELDARASTPGTYIHSVFSVDFGENALITLEPADEGDTGDDADEGDDADDADEGDEAGEDGSDGADGADEGDDVNEGDDSDDAGEGTEADEDDADETDDGDDADGDDADGADDGDDADESDESDDADDGDVDETDEGDDADGDEVDGADDGDEGDASDDANEGDDADAGDDMDAGDDVDEGDESAEEAENGDDEETENEE</sequence>
<dbReference type="Pfam" id="PF23951">
    <property type="entry name" value="DUF7282"/>
    <property type="match status" value="1"/>
</dbReference>
<proteinExistence type="predicted"/>
<dbReference type="EMBL" id="JBHSKV010000003">
    <property type="protein sequence ID" value="MFC5133718.1"/>
    <property type="molecule type" value="Genomic_DNA"/>
</dbReference>
<organism evidence="3 4">
    <name type="scientific">Halorubrum glutamatedens</name>
    <dbReference type="NCBI Taxonomy" id="2707018"/>
    <lineage>
        <taxon>Archaea</taxon>
        <taxon>Methanobacteriati</taxon>
        <taxon>Methanobacteriota</taxon>
        <taxon>Stenosarchaea group</taxon>
        <taxon>Halobacteria</taxon>
        <taxon>Halobacteriales</taxon>
        <taxon>Haloferacaceae</taxon>
        <taxon>Halorubrum</taxon>
    </lineage>
</organism>
<gene>
    <name evidence="3" type="ORF">ACFPJA_03105</name>
</gene>
<dbReference type="AlphaFoldDB" id="A0ABD5QNE0"/>
<feature type="region of interest" description="Disordered" evidence="1">
    <location>
        <begin position="362"/>
        <end position="531"/>
    </location>
</feature>
<dbReference type="InterPro" id="IPR013783">
    <property type="entry name" value="Ig-like_fold"/>
</dbReference>
<accession>A0ABD5QNE0</accession>
<reference evidence="3 4" key="1">
    <citation type="journal article" date="2019" name="Int. J. Syst. Evol. Microbiol.">
        <title>The Global Catalogue of Microorganisms (GCM) 10K type strain sequencing project: providing services to taxonomists for standard genome sequencing and annotation.</title>
        <authorList>
            <consortium name="The Broad Institute Genomics Platform"/>
            <consortium name="The Broad Institute Genome Sequencing Center for Infectious Disease"/>
            <person name="Wu L."/>
            <person name="Ma J."/>
        </authorList>
    </citation>
    <scope>NUCLEOTIDE SEQUENCE [LARGE SCALE GENOMIC DNA]</scope>
    <source>
        <strain evidence="3 4">CGMCC 1.16026</strain>
    </source>
</reference>
<dbReference type="Gene3D" id="2.60.40.10">
    <property type="entry name" value="Immunoglobulins"/>
    <property type="match status" value="2"/>
</dbReference>
<protein>
    <recommendedName>
        <fullName evidence="2">DUF7282 domain-containing protein</fullName>
    </recommendedName>
</protein>
<keyword evidence="4" id="KW-1185">Reference proteome</keyword>
<comment type="caution">
    <text evidence="3">The sequence shown here is derived from an EMBL/GenBank/DDBJ whole genome shotgun (WGS) entry which is preliminary data.</text>
</comment>
<dbReference type="Proteomes" id="UP001596145">
    <property type="component" value="Unassembled WGS sequence"/>
</dbReference>
<evidence type="ECO:0000313" key="3">
    <source>
        <dbReference type="EMBL" id="MFC5133718.1"/>
    </source>
</evidence>
<name>A0ABD5QNE0_9EURY</name>
<dbReference type="InterPro" id="IPR055706">
    <property type="entry name" value="Slg1/2_DUF7282"/>
</dbReference>
<evidence type="ECO:0000256" key="1">
    <source>
        <dbReference type="SAM" id="MobiDB-lite"/>
    </source>
</evidence>
<evidence type="ECO:0000313" key="4">
    <source>
        <dbReference type="Proteomes" id="UP001596145"/>
    </source>
</evidence>
<evidence type="ECO:0000259" key="2">
    <source>
        <dbReference type="Pfam" id="PF23951"/>
    </source>
</evidence>
<dbReference type="RefSeq" id="WP_136516528.1">
    <property type="nucleotide sequence ID" value="NZ_JBHSKV010000003.1"/>
</dbReference>